<feature type="region of interest" description="Disordered" evidence="2">
    <location>
        <begin position="138"/>
        <end position="162"/>
    </location>
</feature>
<dbReference type="VEuPathDB" id="ToxoDB:EBH_0087000"/>
<reference evidence="3" key="2">
    <citation type="submission" date="2013-10" db="EMBL/GenBank/DDBJ databases">
        <authorList>
            <person name="Aslett M."/>
        </authorList>
    </citation>
    <scope>NUCLEOTIDE SEQUENCE [LARGE SCALE GENOMIC DNA]</scope>
    <source>
        <strain evidence="3">Houghton</strain>
    </source>
</reference>
<dbReference type="Proteomes" id="UP000030750">
    <property type="component" value="Unassembled WGS sequence"/>
</dbReference>
<feature type="region of interest" description="Disordered" evidence="2">
    <location>
        <begin position="367"/>
        <end position="387"/>
    </location>
</feature>
<accession>U6LLP6</accession>
<keyword evidence="4" id="KW-1185">Reference proteome</keyword>
<evidence type="ECO:0000313" key="3">
    <source>
        <dbReference type="EMBL" id="CDJ51081.1"/>
    </source>
</evidence>
<evidence type="ECO:0000256" key="1">
    <source>
        <dbReference type="SAM" id="Coils"/>
    </source>
</evidence>
<keyword evidence="1" id="KW-0175">Coiled coil</keyword>
<dbReference type="EMBL" id="HG712591">
    <property type="protein sequence ID" value="CDJ51081.1"/>
    <property type="molecule type" value="Genomic_DNA"/>
</dbReference>
<proteinExistence type="predicted"/>
<gene>
    <name evidence="3" type="ORF">EBH_0087000</name>
</gene>
<name>U6LLP6_9EIME</name>
<feature type="compositionally biased region" description="Polar residues" evidence="2">
    <location>
        <begin position="37"/>
        <end position="57"/>
    </location>
</feature>
<reference evidence="3" key="1">
    <citation type="submission" date="2013-10" db="EMBL/GenBank/DDBJ databases">
        <title>Genomic analysis of the causative agents of coccidiosis in chickens.</title>
        <authorList>
            <person name="Reid A.J."/>
            <person name="Blake D."/>
            <person name="Billington K."/>
            <person name="Browne H."/>
            <person name="Dunn M."/>
            <person name="Hung S."/>
            <person name="Kawahara F."/>
            <person name="Miranda-Saavedra D."/>
            <person name="Mourier T."/>
            <person name="Nagra H."/>
            <person name="Otto T.D."/>
            <person name="Rawlings N."/>
            <person name="Sanchez A."/>
            <person name="Sanders M."/>
            <person name="Subramaniam C."/>
            <person name="Tay Y."/>
            <person name="Dear P."/>
            <person name="Doerig C."/>
            <person name="Gruber A."/>
            <person name="Parkinson J."/>
            <person name="Shirley M."/>
            <person name="Wan K.L."/>
            <person name="Berriman M."/>
            <person name="Tomley F."/>
            <person name="Pain A."/>
        </authorList>
    </citation>
    <scope>NUCLEOTIDE SEQUENCE [LARGE SCALE GENOMIC DNA]</scope>
    <source>
        <strain evidence="3">Houghton</strain>
    </source>
</reference>
<feature type="region of interest" description="Disordered" evidence="2">
    <location>
        <begin position="1"/>
        <end position="57"/>
    </location>
</feature>
<feature type="coiled-coil region" evidence="1">
    <location>
        <begin position="199"/>
        <end position="261"/>
    </location>
</feature>
<sequence>MDTAGLPTRTGFDEGSKSPLSRLRHKRPLSCILHSVGPSSSRTSPTAAQQRTQDVTGEKTNAMSLHLSAATNPAATAAEAPAAAAAGTNSSSSFSAPWDLSLSEGLDFCRDGDALLRQLHQRIDEMGQQLAAAASLAASGASSEGTEDSARIAHSTSGEKGEEKLMEHQQLLKDEIDDCLHQIHAAVWLTHGGEILPYLKHLQNSLKELQQQEEETAERTKEVKERIKLKMAEKESVKFCLEKTKDEFRQARLDLTREELEKIPAKERMQLLETKRETLDRELRSLAAFSPLFIVERAAKYITLQYRPEGSSIDYEISIEGLDLSFAEGRSRLSRFFSVHVQPPNDRVRRLLESGIGELLQKLSTKQTAAHQAREQARGRQAGEPSVEAAGDKVVEYIAAILIKTLSSSFTTPSTPPRYLPLISGRPSAGAIQTN</sequence>
<organism evidence="3 4">
    <name type="scientific">Eimeria brunetti</name>
    <dbReference type="NCBI Taxonomy" id="51314"/>
    <lineage>
        <taxon>Eukaryota</taxon>
        <taxon>Sar</taxon>
        <taxon>Alveolata</taxon>
        <taxon>Apicomplexa</taxon>
        <taxon>Conoidasida</taxon>
        <taxon>Coccidia</taxon>
        <taxon>Eucoccidiorida</taxon>
        <taxon>Eimeriorina</taxon>
        <taxon>Eimeriidae</taxon>
        <taxon>Eimeria</taxon>
    </lineage>
</organism>
<feature type="region of interest" description="Disordered" evidence="2">
    <location>
        <begin position="411"/>
        <end position="435"/>
    </location>
</feature>
<dbReference type="OrthoDB" id="347296at2759"/>
<protein>
    <submittedName>
        <fullName evidence="3">Non-muscle myosin heavy chain, putative</fullName>
    </submittedName>
</protein>
<evidence type="ECO:0000256" key="2">
    <source>
        <dbReference type="SAM" id="MobiDB-lite"/>
    </source>
</evidence>
<dbReference type="AlphaFoldDB" id="U6LLP6"/>
<evidence type="ECO:0000313" key="4">
    <source>
        <dbReference type="Proteomes" id="UP000030750"/>
    </source>
</evidence>